<dbReference type="PROSITE" id="PS51257">
    <property type="entry name" value="PROKAR_LIPOPROTEIN"/>
    <property type="match status" value="1"/>
</dbReference>
<name>A0A9W6J4V9_9HYPH</name>
<dbReference type="AlphaFoldDB" id="A0A9W6J4V9"/>
<feature type="compositionally biased region" description="Polar residues" evidence="1">
    <location>
        <begin position="13"/>
        <end position="31"/>
    </location>
</feature>
<keyword evidence="3" id="KW-1185">Reference proteome</keyword>
<protein>
    <submittedName>
        <fullName evidence="2">Uncharacterized protein</fullName>
    </submittedName>
</protein>
<organism evidence="2 3">
    <name type="scientific">Hansschlegelia plantiphila</name>
    <dbReference type="NCBI Taxonomy" id="374655"/>
    <lineage>
        <taxon>Bacteria</taxon>
        <taxon>Pseudomonadati</taxon>
        <taxon>Pseudomonadota</taxon>
        <taxon>Alphaproteobacteria</taxon>
        <taxon>Hyphomicrobiales</taxon>
        <taxon>Methylopilaceae</taxon>
        <taxon>Hansschlegelia</taxon>
    </lineage>
</organism>
<reference evidence="2" key="1">
    <citation type="journal article" date="2014" name="Int. J. Syst. Evol. Microbiol.">
        <title>Complete genome sequence of Corynebacterium casei LMG S-19264T (=DSM 44701T), isolated from a smear-ripened cheese.</title>
        <authorList>
            <consortium name="US DOE Joint Genome Institute (JGI-PGF)"/>
            <person name="Walter F."/>
            <person name="Albersmeier A."/>
            <person name="Kalinowski J."/>
            <person name="Ruckert C."/>
        </authorList>
    </citation>
    <scope>NUCLEOTIDE SEQUENCE</scope>
    <source>
        <strain evidence="2">VKM B-2347</strain>
    </source>
</reference>
<feature type="region of interest" description="Disordered" evidence="1">
    <location>
        <begin position="1"/>
        <end position="32"/>
    </location>
</feature>
<comment type="caution">
    <text evidence="2">The sequence shown here is derived from an EMBL/GenBank/DDBJ whole genome shotgun (WGS) entry which is preliminary data.</text>
</comment>
<evidence type="ECO:0000313" key="3">
    <source>
        <dbReference type="Proteomes" id="UP001143372"/>
    </source>
</evidence>
<evidence type="ECO:0000256" key="1">
    <source>
        <dbReference type="SAM" id="MobiDB-lite"/>
    </source>
</evidence>
<reference evidence="2" key="2">
    <citation type="submission" date="2023-01" db="EMBL/GenBank/DDBJ databases">
        <authorList>
            <person name="Sun Q."/>
            <person name="Evtushenko L."/>
        </authorList>
    </citation>
    <scope>NUCLEOTIDE SEQUENCE</scope>
    <source>
        <strain evidence="2">VKM B-2347</strain>
    </source>
</reference>
<accession>A0A9W6J4V9</accession>
<evidence type="ECO:0000313" key="2">
    <source>
        <dbReference type="EMBL" id="GLK69260.1"/>
    </source>
</evidence>
<dbReference type="EMBL" id="BSFI01000021">
    <property type="protein sequence ID" value="GLK69260.1"/>
    <property type="molecule type" value="Genomic_DNA"/>
</dbReference>
<proteinExistence type="predicted"/>
<dbReference type="Proteomes" id="UP001143372">
    <property type="component" value="Unassembled WGS sequence"/>
</dbReference>
<gene>
    <name evidence="2" type="ORF">GCM10008179_28980</name>
</gene>
<sequence>MADRPTWCGTPASWASCTTSSRTRPGRSNSFAPRVSARPVIAGVDAVTRRPGESYGDFIVREPTGREVKIAGIADNMDLFRLTEVTAKDRRRLVKYQGAMALLT</sequence>